<accession>A0A1I1WZS1</accession>
<proteinExistence type="predicted"/>
<dbReference type="Proteomes" id="UP000181976">
    <property type="component" value="Unassembled WGS sequence"/>
</dbReference>
<organism evidence="1 2">
    <name type="scientific">Thermophagus xiamenensis</name>
    <dbReference type="NCBI Taxonomy" id="385682"/>
    <lineage>
        <taxon>Bacteria</taxon>
        <taxon>Pseudomonadati</taxon>
        <taxon>Bacteroidota</taxon>
        <taxon>Bacteroidia</taxon>
        <taxon>Marinilabiliales</taxon>
        <taxon>Marinilabiliaceae</taxon>
        <taxon>Thermophagus</taxon>
    </lineage>
</organism>
<dbReference type="Pfam" id="PF17963">
    <property type="entry name" value="Big_9"/>
    <property type="match status" value="2"/>
</dbReference>
<dbReference type="OrthoDB" id="1117451at2"/>
<dbReference type="NCBIfam" id="TIGR04131">
    <property type="entry name" value="Bac_Flav_CTERM"/>
    <property type="match status" value="1"/>
</dbReference>
<sequence>MDVCKWLSIIGSFFFLAFPLKAGNHFPRNFNSHQQSVTANHDYINMIENTTWTISVINNDYGLSEGISSLEIITPPQHGTAVVLEDNDIQYTPNEGFIGKDQLKYRICNTYNECDEAIVYINVEDYDFIPEAINDEVTFYSDSNLVFDVLTNDKYLFDKPLQLKIIQDLNYGFATVTEDLKIKVEITSYFLETDSLIYQVCDKEGDCDQALMYLKLSSESSGLIIPEAFSPNGDGFNDYFRIPAFDYYENRSISVFNRNGILVFESKNYNNKWDGFGNQGPVKGKKVPPGIYYYIIKIGNNHQQFKGSIYISY</sequence>
<dbReference type="Gene3D" id="2.60.40.3440">
    <property type="match status" value="1"/>
</dbReference>
<dbReference type="RefSeq" id="WP_010526684.1">
    <property type="nucleotide sequence ID" value="NZ_AFSL01000015.1"/>
</dbReference>
<dbReference type="InterPro" id="IPR026341">
    <property type="entry name" value="T9SS_type_B"/>
</dbReference>
<name>A0A1I1WZS1_9BACT</name>
<dbReference type="EMBL" id="FONA01000005">
    <property type="protein sequence ID" value="SFE00481.1"/>
    <property type="molecule type" value="Genomic_DNA"/>
</dbReference>
<dbReference type="InParanoid" id="A0A1I1WZS1"/>
<evidence type="ECO:0000313" key="1">
    <source>
        <dbReference type="EMBL" id="SFE00481.1"/>
    </source>
</evidence>
<evidence type="ECO:0000313" key="2">
    <source>
        <dbReference type="Proteomes" id="UP000181976"/>
    </source>
</evidence>
<dbReference type="STRING" id="385682.SAMN05444380_10586"/>
<dbReference type="Pfam" id="PF13585">
    <property type="entry name" value="CHU_C"/>
    <property type="match status" value="1"/>
</dbReference>
<protein>
    <submittedName>
        <fullName evidence="1">Gliding motility-associated C-terminal domain-containing protein</fullName>
    </submittedName>
</protein>
<gene>
    <name evidence="1" type="ORF">SAMN05444380_10586</name>
</gene>
<keyword evidence="2" id="KW-1185">Reference proteome</keyword>
<dbReference type="eggNOG" id="COG3210">
    <property type="taxonomic scope" value="Bacteria"/>
</dbReference>
<reference evidence="1 2" key="1">
    <citation type="submission" date="2016-10" db="EMBL/GenBank/DDBJ databases">
        <authorList>
            <person name="de Groot N.N."/>
        </authorList>
    </citation>
    <scope>NUCLEOTIDE SEQUENCE [LARGE SCALE GENOMIC DNA]</scope>
    <source>
        <strain evidence="1 2">DSM 19012</strain>
    </source>
</reference>
<dbReference type="AlphaFoldDB" id="A0A1I1WZS1"/>